<feature type="transmembrane region" description="Helical" evidence="1">
    <location>
        <begin position="24"/>
        <end position="45"/>
    </location>
</feature>
<gene>
    <name evidence="2" type="ORF">LNKW23_36790</name>
</gene>
<organism evidence="2 3">
    <name type="scientific">Paralimibaculum aggregatum</name>
    <dbReference type="NCBI Taxonomy" id="3036245"/>
    <lineage>
        <taxon>Bacteria</taxon>
        <taxon>Pseudomonadati</taxon>
        <taxon>Pseudomonadota</taxon>
        <taxon>Alphaproteobacteria</taxon>
        <taxon>Rhodobacterales</taxon>
        <taxon>Paracoccaceae</taxon>
        <taxon>Paralimibaculum</taxon>
    </lineage>
</organism>
<protein>
    <submittedName>
        <fullName evidence="2">AsmA-like C-terminal region-containing protein</fullName>
    </submittedName>
</protein>
<keyword evidence="1" id="KW-0472">Membrane</keyword>
<dbReference type="EMBL" id="BSYI01000036">
    <property type="protein sequence ID" value="GMG84463.1"/>
    <property type="molecule type" value="Genomic_DNA"/>
</dbReference>
<name>A0ABQ6LRA2_9RHOB</name>
<sequence length="1143" mass="119679">MGFGGETVSRTGGVYGACRRGVRLCLKVVAGLAALVVIATVTLYLRLMQGPLAIDPVAHLTAAYVNASIDTARIEIGGASLRLGSRGAPSGIEFGGVRVHAPDGTVLLSAPRLAAGFHLADLVQGKLQPTRMVLSGARARVLRDRDGRIRFGLGSGPGVLIDDAVAGAAAETGPEAAIEELLAAEPAGADAVARIIRGFVGDIEPVPILSRLNYVAVLQADLIYQDALSGKVWRTSGSDLEIFQTAYGARAKMRAAVTERTDAPTRLRVTATRKAGTGLTEFAIGFDGLQPNHLAVQASSLSWAGLIEAPLDGRMRLSIQPDGTLGPAEGSISARNGRLLGVPRHAQPFRLARIGFRAEKGFRTLAFTGIEIDGDALQAKLTGEVLVQGPDPLSAEAVAAQIYVERLAADLPGLFPEPVAFDGGQALARVQLEPLQIELANLHLTDGDLTLAAAGRAALEGEDWHLRMRATGQNVSVPDLKRLWPIGTGGNARIWVMENIISGRVPELVAQFDMLGETPQFALDFRFEEVTSRYLGEMQPIEDAWGTGHLGLSRFDLALERGEVRMPGHAALDIAGSQLTFSDILGDAPPADIRVVADGPVGAVLDLIDEPPLGLIAKLGLDLGDPDGRAEVTARLGLPLLSSLKVEDVKVASEARLSDLALALDLGGGGLDVTAQALELTASDSRLDLSGQVTADGVPLRIAWAERYGAEPGRDLQLAGALTPKLLRARGLSVPGFTGGNAPAEVVLSGVGDAMRLTATLDLGPAALDIAPLRWSKPAGRPGRLEIAGRLGAATDIERVVLSAPGLDLAGSARLGPAGRLAEARIDRLAMGERFDIAGRVTRTPEGVYDITVEGPRLDLSDFIDDPADTDSSGQVALRLDARIGRLDLTPTLYVAPAAVVLSQTEAGRIVLELSGEAAGRSRFHARYARRAGEPGTVRMTSDDTGGLLSALGLFQGGSGGSLILDAVFKPAEDMDLRGEAEIRNMRVQRAATFGEILVEGGAAEAAEAVESGLVFDTINIPFSYTDGVIALEPSIARSPALALKVEGEVQEAEGRLDLHGVISPAYALTGVLDEIPVLGTLLSGGEGEGILAMTFQVFGSLDDPSVEVNPLSVLMPGILRGVFSRKAAKPRQDFLDQLGPTE</sequence>
<keyword evidence="1" id="KW-0812">Transmembrane</keyword>
<keyword evidence="3" id="KW-1185">Reference proteome</keyword>
<dbReference type="Proteomes" id="UP001239909">
    <property type="component" value="Unassembled WGS sequence"/>
</dbReference>
<dbReference type="RefSeq" id="WP_285673510.1">
    <property type="nucleotide sequence ID" value="NZ_BSYI01000036.1"/>
</dbReference>
<evidence type="ECO:0000313" key="3">
    <source>
        <dbReference type="Proteomes" id="UP001239909"/>
    </source>
</evidence>
<evidence type="ECO:0000313" key="2">
    <source>
        <dbReference type="EMBL" id="GMG84463.1"/>
    </source>
</evidence>
<accession>A0ABQ6LRA2</accession>
<keyword evidence="1" id="KW-1133">Transmembrane helix</keyword>
<proteinExistence type="predicted"/>
<evidence type="ECO:0000256" key="1">
    <source>
        <dbReference type="SAM" id="Phobius"/>
    </source>
</evidence>
<comment type="caution">
    <text evidence="2">The sequence shown here is derived from an EMBL/GenBank/DDBJ whole genome shotgun (WGS) entry which is preliminary data.</text>
</comment>
<reference evidence="2 3" key="1">
    <citation type="submission" date="2023-04" db="EMBL/GenBank/DDBJ databases">
        <title>Marinoamorphus aggregata gen. nov., sp. Nov., isolate from tissue of brittle star Ophioplocus japonicus.</title>
        <authorList>
            <person name="Kawano K."/>
            <person name="Sawayama S."/>
            <person name="Nakagawa S."/>
        </authorList>
    </citation>
    <scope>NUCLEOTIDE SEQUENCE [LARGE SCALE GENOMIC DNA]</scope>
    <source>
        <strain evidence="2 3">NKW23</strain>
    </source>
</reference>